<gene>
    <name evidence="4" type="ORF">D8780_00015</name>
</gene>
<dbReference type="AlphaFoldDB" id="A0A3L7J7V7"/>
<dbReference type="PANTHER" id="PTHR33744:SF1">
    <property type="entry name" value="DNA-BINDING TRANSCRIPTIONAL ACTIVATOR ADER"/>
    <property type="match status" value="1"/>
</dbReference>
<comment type="similarity">
    <text evidence="1">Belongs to the CdaR family.</text>
</comment>
<dbReference type="Gene3D" id="1.10.10.2840">
    <property type="entry name" value="PucR C-terminal helix-turn-helix domain"/>
    <property type="match status" value="1"/>
</dbReference>
<evidence type="ECO:0000313" key="4">
    <source>
        <dbReference type="EMBL" id="RLQ86828.1"/>
    </source>
</evidence>
<dbReference type="InterPro" id="IPR042070">
    <property type="entry name" value="PucR_C-HTH_sf"/>
</dbReference>
<evidence type="ECO:0008006" key="6">
    <source>
        <dbReference type="Google" id="ProtNLM"/>
    </source>
</evidence>
<evidence type="ECO:0000259" key="3">
    <source>
        <dbReference type="Pfam" id="PF17853"/>
    </source>
</evidence>
<dbReference type="Pfam" id="PF17853">
    <property type="entry name" value="GGDEF_2"/>
    <property type="match status" value="1"/>
</dbReference>
<keyword evidence="5" id="KW-1185">Reference proteome</keyword>
<feature type="domain" description="PucR C-terminal helix-turn-helix" evidence="2">
    <location>
        <begin position="334"/>
        <end position="389"/>
    </location>
</feature>
<dbReference type="Pfam" id="PF13556">
    <property type="entry name" value="HTH_30"/>
    <property type="match status" value="1"/>
</dbReference>
<dbReference type="InterPro" id="IPR041522">
    <property type="entry name" value="CdaR_GGDEF"/>
</dbReference>
<comment type="caution">
    <text evidence="4">The sequence shown here is derived from an EMBL/GenBank/DDBJ whole genome shotgun (WGS) entry which is preliminary data.</text>
</comment>
<dbReference type="PANTHER" id="PTHR33744">
    <property type="entry name" value="CARBOHYDRATE DIACID REGULATOR"/>
    <property type="match status" value="1"/>
</dbReference>
<feature type="domain" description="CdaR GGDEF-like" evidence="3">
    <location>
        <begin position="185"/>
        <end position="287"/>
    </location>
</feature>
<proteinExistence type="inferred from homology"/>
<dbReference type="Proteomes" id="UP000281094">
    <property type="component" value="Unassembled WGS sequence"/>
</dbReference>
<protein>
    <recommendedName>
        <fullName evidence="6">PucR family transcriptional regulator</fullName>
    </recommendedName>
</protein>
<dbReference type="EMBL" id="RCWN01000001">
    <property type="protein sequence ID" value="RLQ86828.1"/>
    <property type="molecule type" value="Genomic_DNA"/>
</dbReference>
<name>A0A3L7J7V7_9HYPH</name>
<dbReference type="InterPro" id="IPR051448">
    <property type="entry name" value="CdaR-like_regulators"/>
</dbReference>
<reference evidence="4 5" key="1">
    <citation type="submission" date="2018-10" db="EMBL/GenBank/DDBJ databases">
        <title>Notoacmeibacter sp. M2BS9Y-3-1, whole genome shotgun sequence.</title>
        <authorList>
            <person name="Tuo L."/>
        </authorList>
    </citation>
    <scope>NUCLEOTIDE SEQUENCE [LARGE SCALE GENOMIC DNA]</scope>
    <source>
        <strain evidence="4 5">M2BS9Y-3-1</strain>
    </source>
</reference>
<dbReference type="InterPro" id="IPR025736">
    <property type="entry name" value="PucR_C-HTH_dom"/>
</dbReference>
<organism evidence="4 5">
    <name type="scientific">Notoacmeibacter ruber</name>
    <dbReference type="NCBI Taxonomy" id="2670375"/>
    <lineage>
        <taxon>Bacteria</taxon>
        <taxon>Pseudomonadati</taxon>
        <taxon>Pseudomonadota</taxon>
        <taxon>Alphaproteobacteria</taxon>
        <taxon>Hyphomicrobiales</taxon>
        <taxon>Notoacmeibacteraceae</taxon>
        <taxon>Notoacmeibacter</taxon>
    </lineage>
</organism>
<dbReference type="RefSeq" id="WP_121643797.1">
    <property type="nucleotide sequence ID" value="NZ_RCWN01000001.1"/>
</dbReference>
<evidence type="ECO:0000256" key="1">
    <source>
        <dbReference type="ARBA" id="ARBA00006754"/>
    </source>
</evidence>
<sequence length="403" mass="45382">MSADPERVQFLIRQAATFAREAGPVHRAIDAEVLKAIGLADDPVLARRIRHGNRMNLEQWLTQTILEPDRIPLYEPTPEILRAIRENARTGWGEVALEAFRAGAAFAWSEWMTIVFGLTDDSEEIRAVLEFSHRSMTSFVADAATAIRAENTRGLAETAEGSSSERRRLVQRVLSGDPVDPMLDGRRLGYRFDRTHQAIILWSVAPNIEPAQLDLVVDELGRSNPEAAILAIIEDRHRRWIWMTQPISTDRAAAICPEDCRMVLGEPRRGLDGFRRTHEDAKIAQRMLAGAAASRRVTRYADVRMIAMLSADDEKSQSFVTEVLGSFRFAPENLQETLRVHLHEGENASRTAQLLSIHRNTVIRHLAVAEDQLPRKLSEARIEIAAALEMLLWLPDAAKNDKR</sequence>
<evidence type="ECO:0000313" key="5">
    <source>
        <dbReference type="Proteomes" id="UP000281094"/>
    </source>
</evidence>
<accession>A0A3L7J7V7</accession>
<evidence type="ECO:0000259" key="2">
    <source>
        <dbReference type="Pfam" id="PF13556"/>
    </source>
</evidence>